<keyword evidence="3" id="KW-1003">Cell membrane</keyword>
<keyword evidence="5 9" id="KW-1133">Transmembrane helix</keyword>
<evidence type="ECO:0000256" key="7">
    <source>
        <dbReference type="RuleBase" id="RU003376"/>
    </source>
</evidence>
<feature type="region of interest" description="Disordered" evidence="8">
    <location>
        <begin position="1"/>
        <end position="21"/>
    </location>
</feature>
<feature type="transmembrane region" description="Helical" evidence="9">
    <location>
        <begin position="92"/>
        <end position="118"/>
    </location>
</feature>
<evidence type="ECO:0000313" key="12">
    <source>
        <dbReference type="Proteomes" id="UP000236584"/>
    </source>
</evidence>
<dbReference type="InterPro" id="IPR035973">
    <property type="entry name" value="Cyt_c_oxidase_su3-like_sf"/>
</dbReference>
<evidence type="ECO:0000256" key="4">
    <source>
        <dbReference type="ARBA" id="ARBA00022692"/>
    </source>
</evidence>
<keyword evidence="6 9" id="KW-0472">Membrane</keyword>
<evidence type="ECO:0000256" key="6">
    <source>
        <dbReference type="ARBA" id="ARBA00023136"/>
    </source>
</evidence>
<dbReference type="InterPro" id="IPR024791">
    <property type="entry name" value="Cyt_c/ubiquinol_Oxase_su3"/>
</dbReference>
<dbReference type="GeneID" id="35591810"/>
<evidence type="ECO:0000256" key="1">
    <source>
        <dbReference type="ARBA" id="ARBA00004651"/>
    </source>
</evidence>
<dbReference type="GO" id="GO:0005886">
    <property type="term" value="C:plasma membrane"/>
    <property type="evidence" value="ECO:0007669"/>
    <property type="project" value="UniProtKB-SubCell"/>
</dbReference>
<dbReference type="AlphaFoldDB" id="A0A2I8VHK9"/>
<feature type="transmembrane region" description="Helical" evidence="9">
    <location>
        <begin position="130"/>
        <end position="153"/>
    </location>
</feature>
<dbReference type="PANTHER" id="PTHR11403:SF2">
    <property type="entry name" value="CYTOCHROME BO(3) UBIQUINOL OXIDASE SUBUNIT 3"/>
    <property type="match status" value="1"/>
</dbReference>
<proteinExistence type="inferred from homology"/>
<sequence>MDGTDVATQADHGSSDGHHEHRSRWPIVAAVGAAALYGGVGLLLAGGSLVPRLPFGGLAVVGGVLLVVGLVGWTYEAFVADYWTERVDRSQLYVGGMILFLVSDVATFAAGFVYYAFIRVGPWPPSELPPLLGSLVLVNTLILVVSSGTVHLSHGALEKGNRKRFIRWLAVTVALGVVFVGGQVYEYYEFVTHESFTLSGGVFASAFYGLTGLHGLHVSLGVVLLASVLVRALRGQYTEGRDAGVRTVALYWHFVDVVWLFLVVVLYVGAVVG</sequence>
<evidence type="ECO:0000259" key="10">
    <source>
        <dbReference type="PROSITE" id="PS50253"/>
    </source>
</evidence>
<comment type="subcellular location">
    <subcellularLocation>
        <location evidence="1 7">Cell membrane</location>
        <topology evidence="1 7">Multi-pass membrane protein</topology>
    </subcellularLocation>
</comment>
<dbReference type="PANTHER" id="PTHR11403">
    <property type="entry name" value="CYTOCHROME C OXIDASE SUBUNIT III"/>
    <property type="match status" value="1"/>
</dbReference>
<gene>
    <name evidence="11" type="ORF">C2R22_06930</name>
</gene>
<dbReference type="InterPro" id="IPR013833">
    <property type="entry name" value="Cyt_c_oxidase_su3_a-hlx"/>
</dbReference>
<dbReference type="FunFam" id="1.20.120.80:FF:000001">
    <property type="entry name" value="Cytochrome (Ubi)quinol oxidase subunit III"/>
    <property type="match status" value="1"/>
</dbReference>
<dbReference type="KEGG" id="srub:C2R22_06930"/>
<feature type="transmembrane region" description="Helical" evidence="9">
    <location>
        <begin position="205"/>
        <end position="230"/>
    </location>
</feature>
<comment type="similarity">
    <text evidence="2 7">Belongs to the cytochrome c oxidase subunit 3 family.</text>
</comment>
<reference evidence="11 12" key="1">
    <citation type="submission" date="2018-01" db="EMBL/GenBank/DDBJ databases">
        <title>Complete genome sequence of Salinigranum rubrum GX10T, an extremely halophilic archaeon isolated from a marine solar saltern.</title>
        <authorList>
            <person name="Han S."/>
        </authorList>
    </citation>
    <scope>NUCLEOTIDE SEQUENCE [LARGE SCALE GENOMIC DNA]</scope>
    <source>
        <strain evidence="11 12">GX10</strain>
    </source>
</reference>
<dbReference type="InterPro" id="IPR000298">
    <property type="entry name" value="Cyt_c_oxidase-like_su3"/>
</dbReference>
<dbReference type="Proteomes" id="UP000236584">
    <property type="component" value="Chromosome"/>
</dbReference>
<evidence type="ECO:0000256" key="3">
    <source>
        <dbReference type="ARBA" id="ARBA00022475"/>
    </source>
</evidence>
<evidence type="ECO:0000313" key="11">
    <source>
        <dbReference type="EMBL" id="AUV81422.1"/>
    </source>
</evidence>
<dbReference type="Pfam" id="PF00510">
    <property type="entry name" value="COX3"/>
    <property type="match status" value="1"/>
</dbReference>
<feature type="domain" description="Heme-copper oxidase subunit III family profile" evidence="10">
    <location>
        <begin position="13"/>
        <end position="271"/>
    </location>
</feature>
<dbReference type="PROSITE" id="PS50253">
    <property type="entry name" value="COX3"/>
    <property type="match status" value="1"/>
</dbReference>
<dbReference type="SUPFAM" id="SSF81452">
    <property type="entry name" value="Cytochrome c oxidase subunit III-like"/>
    <property type="match status" value="1"/>
</dbReference>
<keyword evidence="12" id="KW-1185">Reference proteome</keyword>
<accession>A0A2I8VHK9</accession>
<feature type="transmembrane region" description="Helical" evidence="9">
    <location>
        <begin position="250"/>
        <end position="272"/>
    </location>
</feature>
<evidence type="ECO:0000256" key="2">
    <source>
        <dbReference type="ARBA" id="ARBA00010581"/>
    </source>
</evidence>
<dbReference type="EMBL" id="CP026309">
    <property type="protein sequence ID" value="AUV81422.1"/>
    <property type="molecule type" value="Genomic_DNA"/>
</dbReference>
<evidence type="ECO:0000256" key="8">
    <source>
        <dbReference type="SAM" id="MobiDB-lite"/>
    </source>
</evidence>
<evidence type="ECO:0000256" key="5">
    <source>
        <dbReference type="ARBA" id="ARBA00022989"/>
    </source>
</evidence>
<organism evidence="11 12">
    <name type="scientific">Salinigranum rubrum</name>
    <dbReference type="NCBI Taxonomy" id="755307"/>
    <lineage>
        <taxon>Archaea</taxon>
        <taxon>Methanobacteriati</taxon>
        <taxon>Methanobacteriota</taxon>
        <taxon>Stenosarchaea group</taxon>
        <taxon>Halobacteria</taxon>
        <taxon>Halobacteriales</taxon>
        <taxon>Haloferacaceae</taxon>
        <taxon>Salinigranum</taxon>
    </lineage>
</organism>
<name>A0A2I8VHK9_9EURY</name>
<feature type="transmembrane region" description="Helical" evidence="9">
    <location>
        <begin position="27"/>
        <end position="49"/>
    </location>
</feature>
<evidence type="ECO:0000256" key="9">
    <source>
        <dbReference type="SAM" id="Phobius"/>
    </source>
</evidence>
<protein>
    <submittedName>
        <fullName evidence="11">Heme-copper oxidase subunit III</fullName>
    </submittedName>
</protein>
<dbReference type="GO" id="GO:0019646">
    <property type="term" value="P:aerobic electron transport chain"/>
    <property type="evidence" value="ECO:0007669"/>
    <property type="project" value="InterPro"/>
</dbReference>
<dbReference type="GO" id="GO:0004129">
    <property type="term" value="F:cytochrome-c oxidase activity"/>
    <property type="evidence" value="ECO:0007669"/>
    <property type="project" value="InterPro"/>
</dbReference>
<feature type="transmembrane region" description="Helical" evidence="9">
    <location>
        <begin position="55"/>
        <end position="80"/>
    </location>
</feature>
<dbReference type="RefSeq" id="WP_103425110.1">
    <property type="nucleotide sequence ID" value="NZ_CP026309.1"/>
</dbReference>
<dbReference type="Gene3D" id="1.20.120.80">
    <property type="entry name" value="Cytochrome c oxidase, subunit III, four-helix bundle"/>
    <property type="match status" value="1"/>
</dbReference>
<keyword evidence="4 7" id="KW-0812">Transmembrane</keyword>
<feature type="transmembrane region" description="Helical" evidence="9">
    <location>
        <begin position="165"/>
        <end position="185"/>
    </location>
</feature>
<dbReference type="OrthoDB" id="248633at2157"/>
<dbReference type="CDD" id="cd00386">
    <property type="entry name" value="Heme_Cu_Oxidase_III_like"/>
    <property type="match status" value="1"/>
</dbReference>